<gene>
    <name evidence="3" type="ORF">SCD92_03220</name>
</gene>
<keyword evidence="1" id="KW-0175">Coiled coil</keyword>
<evidence type="ECO:0000313" key="3">
    <source>
        <dbReference type="EMBL" id="MDX6848355.1"/>
    </source>
</evidence>
<accession>A0ABU4RTZ0</accession>
<dbReference type="EMBL" id="JAXAFO010000003">
    <property type="protein sequence ID" value="MDX6848355.1"/>
    <property type="molecule type" value="Genomic_DNA"/>
</dbReference>
<evidence type="ECO:0000313" key="4">
    <source>
        <dbReference type="Proteomes" id="UP001273505"/>
    </source>
</evidence>
<comment type="caution">
    <text evidence="3">The sequence shown here is derived from an EMBL/GenBank/DDBJ whole genome shotgun (WGS) entry which is preliminary data.</text>
</comment>
<keyword evidence="2" id="KW-0472">Membrane</keyword>
<keyword evidence="2" id="KW-0812">Transmembrane</keyword>
<sequence length="246" mass="27342">MSAVKGSTQYSLKVVPHRPARRFLIVLMLLLVVVVCIAGAYFAGYWQGTGTQSNALQQLERLRVELQDSQAESEQLRQQVANLSLASEVDQYASEEVRTEVMELRQQIASLETDISFYRGLMEPSESNSGLTIGDVNLVETSQAGRFSFKVVMQQLATNHQVLNGTLNVDVIGRSNGGVTRVPLYQLSDDIDSEDIKLRFKYFQNVEGELTLPEGFEAQKLELSAQAAGRDGGKVSKSYSWLVEDR</sequence>
<organism evidence="3 4">
    <name type="scientific">Gilvimarinus gilvus</name>
    <dbReference type="NCBI Taxonomy" id="3058038"/>
    <lineage>
        <taxon>Bacteria</taxon>
        <taxon>Pseudomonadati</taxon>
        <taxon>Pseudomonadota</taxon>
        <taxon>Gammaproteobacteria</taxon>
        <taxon>Cellvibrionales</taxon>
        <taxon>Cellvibrionaceae</taxon>
        <taxon>Gilvimarinus</taxon>
    </lineage>
</organism>
<dbReference type="InterPro" id="IPR046703">
    <property type="entry name" value="DUF6776"/>
</dbReference>
<feature type="transmembrane region" description="Helical" evidence="2">
    <location>
        <begin position="23"/>
        <end position="46"/>
    </location>
</feature>
<keyword evidence="2" id="KW-1133">Transmembrane helix</keyword>
<evidence type="ECO:0000256" key="1">
    <source>
        <dbReference type="SAM" id="Coils"/>
    </source>
</evidence>
<keyword evidence="4" id="KW-1185">Reference proteome</keyword>
<reference evidence="3 4" key="1">
    <citation type="submission" date="2023-11" db="EMBL/GenBank/DDBJ databases">
        <title>Gilvimarinus fulvus sp. nov., isolated from the surface of Kelp.</title>
        <authorList>
            <person name="Sun Y.Y."/>
            <person name="Gong Y."/>
            <person name="Du Z.J."/>
        </authorList>
    </citation>
    <scope>NUCLEOTIDE SEQUENCE [LARGE SCALE GENOMIC DNA]</scope>
    <source>
        <strain evidence="3 4">SDUM040013</strain>
    </source>
</reference>
<dbReference type="Proteomes" id="UP001273505">
    <property type="component" value="Unassembled WGS sequence"/>
</dbReference>
<proteinExistence type="predicted"/>
<evidence type="ECO:0000256" key="2">
    <source>
        <dbReference type="SAM" id="Phobius"/>
    </source>
</evidence>
<protein>
    <submittedName>
        <fullName evidence="3">DUF6776 family protein</fullName>
    </submittedName>
</protein>
<dbReference type="RefSeq" id="WP_302722906.1">
    <property type="nucleotide sequence ID" value="NZ_JAULRU010000577.1"/>
</dbReference>
<feature type="coiled-coil region" evidence="1">
    <location>
        <begin position="52"/>
        <end position="114"/>
    </location>
</feature>
<name>A0ABU4RTZ0_9GAMM</name>
<dbReference type="Pfam" id="PF20567">
    <property type="entry name" value="DUF6776"/>
    <property type="match status" value="1"/>
</dbReference>